<name>A0A8E5MGY9_USTVR</name>
<dbReference type="PANTHER" id="PTHR48081:SF8">
    <property type="entry name" value="ALPHA_BETA HYDROLASE FOLD-3 DOMAIN-CONTAINING PROTEIN-RELATED"/>
    <property type="match status" value="1"/>
</dbReference>
<dbReference type="EMBL" id="CP072754">
    <property type="protein sequence ID" value="QUC19042.1"/>
    <property type="molecule type" value="Genomic_DNA"/>
</dbReference>
<evidence type="ECO:0000313" key="3">
    <source>
        <dbReference type="EMBL" id="QUC19042.1"/>
    </source>
</evidence>
<dbReference type="Proteomes" id="UP000027002">
    <property type="component" value="Chromosome 2"/>
</dbReference>
<dbReference type="Pfam" id="PF07859">
    <property type="entry name" value="Abhydrolase_3"/>
    <property type="match status" value="1"/>
</dbReference>
<dbReference type="GeneID" id="66064061"/>
<organism evidence="3 4">
    <name type="scientific">Ustilaginoidea virens</name>
    <name type="common">Rice false smut fungus</name>
    <name type="synonym">Villosiclava virens</name>
    <dbReference type="NCBI Taxonomy" id="1159556"/>
    <lineage>
        <taxon>Eukaryota</taxon>
        <taxon>Fungi</taxon>
        <taxon>Dikarya</taxon>
        <taxon>Ascomycota</taxon>
        <taxon>Pezizomycotina</taxon>
        <taxon>Sordariomycetes</taxon>
        <taxon>Hypocreomycetidae</taxon>
        <taxon>Hypocreales</taxon>
        <taxon>Clavicipitaceae</taxon>
        <taxon>Ustilaginoidea</taxon>
    </lineage>
</organism>
<dbReference type="PANTHER" id="PTHR48081">
    <property type="entry name" value="AB HYDROLASE SUPERFAMILY PROTEIN C4A8.06C"/>
    <property type="match status" value="1"/>
</dbReference>
<dbReference type="GO" id="GO:0016787">
    <property type="term" value="F:hydrolase activity"/>
    <property type="evidence" value="ECO:0007669"/>
    <property type="project" value="UniProtKB-KW"/>
</dbReference>
<dbReference type="SUPFAM" id="SSF53474">
    <property type="entry name" value="alpha/beta-Hydrolases"/>
    <property type="match status" value="1"/>
</dbReference>
<dbReference type="Gene3D" id="3.40.50.1820">
    <property type="entry name" value="alpha/beta hydrolase"/>
    <property type="match status" value="1"/>
</dbReference>
<evidence type="ECO:0000313" key="4">
    <source>
        <dbReference type="Proteomes" id="UP000027002"/>
    </source>
</evidence>
<protein>
    <recommendedName>
        <fullName evidence="2">Alpha/beta hydrolase fold-3 domain-containing protein</fullName>
    </recommendedName>
</protein>
<evidence type="ECO:0000259" key="2">
    <source>
        <dbReference type="Pfam" id="PF07859"/>
    </source>
</evidence>
<reference evidence="3" key="1">
    <citation type="submission" date="2020-03" db="EMBL/GenBank/DDBJ databases">
        <title>A mixture of massive structural variations and highly conserved coding sequences in Ustilaginoidea virens genome.</title>
        <authorList>
            <person name="Zhang K."/>
            <person name="Zhao Z."/>
            <person name="Zhang Z."/>
            <person name="Li Y."/>
            <person name="Hsiang T."/>
            <person name="Sun W."/>
        </authorList>
    </citation>
    <scope>NUCLEOTIDE SEQUENCE</scope>
    <source>
        <strain evidence="3">UV-8b</strain>
    </source>
</reference>
<dbReference type="InterPro" id="IPR013094">
    <property type="entry name" value="AB_hydrolase_3"/>
</dbReference>
<keyword evidence="1" id="KW-0378">Hydrolase</keyword>
<feature type="domain" description="Alpha/beta hydrolase fold-3" evidence="2">
    <location>
        <begin position="93"/>
        <end position="310"/>
    </location>
</feature>
<dbReference type="OrthoDB" id="408631at2759"/>
<dbReference type="InterPro" id="IPR050300">
    <property type="entry name" value="GDXG_lipolytic_enzyme"/>
</dbReference>
<dbReference type="RefSeq" id="XP_042996715.1">
    <property type="nucleotide sequence ID" value="XM_043140781.1"/>
</dbReference>
<dbReference type="InterPro" id="IPR029058">
    <property type="entry name" value="AB_hydrolase_fold"/>
</dbReference>
<sequence length="422" mass="46133">MAFTLEAHRFDPAAISAEARAFNAELSRLTASTPKWYEIGAENYRQLRAKGLASFPPPTPLPSGITFEMPSRDAGRSIPCRVLKPQGQARAVLMHIHGGGWVLGSESMQDPKLKRLVDEHGIVCVSVGYRLAPEHPFPAGPRDCFDAAEWLVRNAEHQFGCALGFIGGESAGAHLTALTALHLLQHADDVYSSFNLKGLLLHYGCYSMRWLPNVYSFAKREPHLLLSLDIMREFRSAFLGKDVGDEALDDPSISPLYADLPSLRGRLPAALFTCGSEDYLLDDTLFMSARWLAAGGETSVTIVNGAPHGYDMFDRLESGAAEGNAAVDGFLEDKLRFSAPIVTVGAISVRQAEDDQGTLPNDACVISLVEWRNTSEASSRPIAPRGDHLPKLPARHELILARCLGNFCDALHRRKFVLVTRG</sequence>
<evidence type="ECO:0000256" key="1">
    <source>
        <dbReference type="ARBA" id="ARBA00022801"/>
    </source>
</evidence>
<keyword evidence="4" id="KW-1185">Reference proteome</keyword>
<gene>
    <name evidence="3" type="ORF">UV8b_03283</name>
</gene>
<dbReference type="KEGG" id="uvi:66064061"/>
<proteinExistence type="predicted"/>
<accession>A0A8E5MGY9</accession>
<dbReference type="AlphaFoldDB" id="A0A8E5MGY9"/>